<dbReference type="GO" id="GO:0005737">
    <property type="term" value="C:cytoplasm"/>
    <property type="evidence" value="ECO:0007669"/>
    <property type="project" value="UniProtKB-SubCell"/>
</dbReference>
<evidence type="ECO:0000256" key="8">
    <source>
        <dbReference type="ARBA" id="ARBA00022840"/>
    </source>
</evidence>
<dbReference type="AlphaFoldDB" id="A0A031WCV3"/>
<dbReference type="InterPro" id="IPR027417">
    <property type="entry name" value="P-loop_NTPase"/>
</dbReference>
<evidence type="ECO:0000256" key="3">
    <source>
        <dbReference type="ARBA" id="ARBA00019010"/>
    </source>
</evidence>
<evidence type="ECO:0000256" key="9">
    <source>
        <dbReference type="ARBA" id="ARBA00022842"/>
    </source>
</evidence>
<keyword evidence="8" id="KW-0067">ATP-binding</keyword>
<dbReference type="EMBL" id="CAADAN010000010">
    <property type="protein sequence ID" value="VFD33672.1"/>
    <property type="molecule type" value="Genomic_DNA"/>
</dbReference>
<evidence type="ECO:0000256" key="5">
    <source>
        <dbReference type="ARBA" id="ARBA00022694"/>
    </source>
</evidence>
<evidence type="ECO:0000256" key="6">
    <source>
        <dbReference type="ARBA" id="ARBA00022723"/>
    </source>
</evidence>
<dbReference type="InterPro" id="IPR003442">
    <property type="entry name" value="T6A_TsaE"/>
</dbReference>
<accession>A0A031WCV3</accession>
<dbReference type="KEGG" id="pdf:CD630DERM_01490"/>
<dbReference type="EMBL" id="LK932347">
    <property type="protein sequence ID" value="CDS83137.1"/>
    <property type="molecule type" value="Genomic_DNA"/>
</dbReference>
<evidence type="ECO:0000256" key="2">
    <source>
        <dbReference type="ARBA" id="ARBA00007599"/>
    </source>
</evidence>
<reference evidence="12" key="1">
    <citation type="submission" date="2014-07" db="EMBL/GenBank/DDBJ databases">
        <authorList>
            <person name="Monot Marc"/>
        </authorList>
    </citation>
    <scope>NUCLEOTIDE SEQUENCE</scope>
    <source>
        <strain evidence="13">7032989</strain>
        <strain evidence="12">7032994</strain>
    </source>
</reference>
<keyword evidence="9" id="KW-0460">Magnesium</keyword>
<keyword evidence="5" id="KW-0819">tRNA processing</keyword>
<dbReference type="PANTHER" id="PTHR33540:SF2">
    <property type="entry name" value="TRNA THREONYLCARBAMOYLADENOSINE BIOSYNTHESIS PROTEIN TSAE"/>
    <property type="match status" value="1"/>
</dbReference>
<dbReference type="RefSeq" id="WP_003434423.1">
    <property type="nucleotide sequence ID" value="NZ_BAABSG010000007.1"/>
</dbReference>
<evidence type="ECO:0000313" key="11">
    <source>
        <dbReference type="EMBL" id="CDS82992.1"/>
    </source>
</evidence>
<dbReference type="PATRIC" id="fig|1496.1373.peg.3010"/>
<protein>
    <recommendedName>
        <fullName evidence="3">tRNA threonylcarbamoyladenosine biosynthesis protein TsaE</fullName>
    </recommendedName>
    <alternativeName>
        <fullName evidence="10">t(6)A37 threonylcarbamoyladenosine biosynthesis protein TsaE</fullName>
    </alternativeName>
</protein>
<dbReference type="EMBL" id="LK932465">
    <property type="protein sequence ID" value="CDS82992.1"/>
    <property type="molecule type" value="Genomic_DNA"/>
</dbReference>
<keyword evidence="7" id="KW-0547">Nucleotide-binding</keyword>
<evidence type="ECO:0000313" key="15">
    <source>
        <dbReference type="EMBL" id="VHY05098.1"/>
    </source>
</evidence>
<keyword evidence="6" id="KW-0479">Metal-binding</keyword>
<dbReference type="PANTHER" id="PTHR33540">
    <property type="entry name" value="TRNA THREONYLCARBAMOYLADENOSINE BIOSYNTHESIS PROTEIN TSAE"/>
    <property type="match status" value="1"/>
</dbReference>
<comment type="similarity">
    <text evidence="2">Belongs to the TsaE family.</text>
</comment>
<dbReference type="GeneID" id="66352696"/>
<evidence type="ECO:0000313" key="14">
    <source>
        <dbReference type="EMBL" id="VFD33672.1"/>
    </source>
</evidence>
<dbReference type="GO" id="GO:0002949">
    <property type="term" value="P:tRNA threonylcarbamoyladenosine modification"/>
    <property type="evidence" value="ECO:0007669"/>
    <property type="project" value="InterPro"/>
</dbReference>
<dbReference type="Pfam" id="PF02367">
    <property type="entry name" value="TsaE"/>
    <property type="match status" value="1"/>
</dbReference>
<evidence type="ECO:0000313" key="16">
    <source>
        <dbReference type="Proteomes" id="UP000372533"/>
    </source>
</evidence>
<evidence type="ECO:0000313" key="13">
    <source>
        <dbReference type="EMBL" id="CDS97267.1"/>
    </source>
</evidence>
<sequence length="150" mass="17227">MAKIYLENENKTREIGYKLGKLLKEGSVICLVGDLGAGKTTMTQSLADSLGIEDYITSPTFTIINEYEGKIPLYHFDVYRIGSSDEMYDIGYDEYVNSNGICIIEWANLIEDILPKEYLNIELRYKDEGREMILTPKGEFYKEIVEELIK</sequence>
<dbReference type="Proteomes" id="UP000411588">
    <property type="component" value="Unassembled WGS sequence"/>
</dbReference>
<evidence type="ECO:0000256" key="7">
    <source>
        <dbReference type="ARBA" id="ARBA00022741"/>
    </source>
</evidence>
<dbReference type="GO" id="GO:0005524">
    <property type="term" value="F:ATP binding"/>
    <property type="evidence" value="ECO:0007669"/>
    <property type="project" value="UniProtKB-KW"/>
</dbReference>
<name>A0A031WCV3_CLODI</name>
<evidence type="ECO:0000313" key="12">
    <source>
        <dbReference type="EMBL" id="CDS83137.1"/>
    </source>
</evidence>
<reference evidence="14 17" key="2">
    <citation type="submission" date="2019-02" db="EMBL/GenBank/DDBJ databases">
        <authorList>
            <consortium name="Pathogen Informatics"/>
        </authorList>
    </citation>
    <scope>NUCLEOTIDE SEQUENCE [LARGE SCALE GENOMIC DNA]</scope>
    <source>
        <strain evidence="14">Clo34</strain>
        <strain evidence="17">clo34</strain>
        <strain evidence="16">tl291</strain>
        <strain evidence="15">Tl291</strain>
    </source>
</reference>
<gene>
    <name evidence="12" type="primary">tsaE</name>
    <name evidence="14" type="synonym">ydiB</name>
    <name evidence="13" type="ORF">BN1095_210042</name>
    <name evidence="11" type="ORF">BN1096_160041</name>
    <name evidence="12" type="ORF">BN1097_140042</name>
    <name evidence="15" type="ORF">SAMEA1402366_01697</name>
    <name evidence="14" type="ORF">SAMEA1402399_02731</name>
</gene>
<evidence type="ECO:0000256" key="4">
    <source>
        <dbReference type="ARBA" id="ARBA00022490"/>
    </source>
</evidence>
<dbReference type="GO" id="GO:0046872">
    <property type="term" value="F:metal ion binding"/>
    <property type="evidence" value="ECO:0007669"/>
    <property type="project" value="UniProtKB-KW"/>
</dbReference>
<dbReference type="EMBL" id="CAAJVP010000006">
    <property type="protein sequence ID" value="VHY05098.1"/>
    <property type="molecule type" value="Genomic_DNA"/>
</dbReference>
<evidence type="ECO:0000256" key="10">
    <source>
        <dbReference type="ARBA" id="ARBA00032441"/>
    </source>
</evidence>
<evidence type="ECO:0000313" key="17">
    <source>
        <dbReference type="Proteomes" id="UP000411588"/>
    </source>
</evidence>
<dbReference type="EMBL" id="LK932861">
    <property type="protein sequence ID" value="CDS97267.1"/>
    <property type="molecule type" value="Genomic_DNA"/>
</dbReference>
<dbReference type="Proteomes" id="UP000372533">
    <property type="component" value="Unassembled WGS sequence"/>
</dbReference>
<proteinExistence type="inferred from homology"/>
<dbReference type="OMA" id="VCLIEWA"/>
<dbReference type="Gene3D" id="3.40.50.300">
    <property type="entry name" value="P-loop containing nucleotide triphosphate hydrolases"/>
    <property type="match status" value="1"/>
</dbReference>
<dbReference type="NCBIfam" id="TIGR00150">
    <property type="entry name" value="T6A_YjeE"/>
    <property type="match status" value="1"/>
</dbReference>
<dbReference type="SUPFAM" id="SSF52540">
    <property type="entry name" value="P-loop containing nucleoside triphosphate hydrolases"/>
    <property type="match status" value="1"/>
</dbReference>
<keyword evidence="4" id="KW-0963">Cytoplasm</keyword>
<evidence type="ECO:0000256" key="1">
    <source>
        <dbReference type="ARBA" id="ARBA00004496"/>
    </source>
</evidence>
<comment type="subcellular location">
    <subcellularLocation>
        <location evidence="1">Cytoplasm</location>
    </subcellularLocation>
</comment>
<organism evidence="12">
    <name type="scientific">Clostridioides difficile</name>
    <name type="common">Peptoclostridium difficile</name>
    <dbReference type="NCBI Taxonomy" id="1496"/>
    <lineage>
        <taxon>Bacteria</taxon>
        <taxon>Bacillati</taxon>
        <taxon>Bacillota</taxon>
        <taxon>Clostridia</taxon>
        <taxon>Peptostreptococcales</taxon>
        <taxon>Peptostreptococcaceae</taxon>
        <taxon>Clostridioides</taxon>
    </lineage>
</organism>